<sequence>MADASLKLIYFKGKGRAEMARLLLAAAGKQYEDARLSQDEWKEQFKQRSPFGGAPCLEVNGKMYGQSMAVSTFLAKEFGFYGSSNTDGLVIDGVLQSIQDIMQIAVKFMFEKDEGKKQELATAFKDTETPRFFGYYEALLKENGTGYFVGSKLSLADIAVYDLFTGMMAPRLGSVDSFPLLKALVDKVGADQKIKAYMASRPDTPF</sequence>
<dbReference type="RefSeq" id="XP_005106680.2">
    <property type="nucleotide sequence ID" value="XM_005106623.3"/>
</dbReference>
<dbReference type="InterPro" id="IPR004045">
    <property type="entry name" value="Glutathione_S-Trfase_N"/>
</dbReference>
<dbReference type="SUPFAM" id="SSF52833">
    <property type="entry name" value="Thioredoxin-like"/>
    <property type="match status" value="1"/>
</dbReference>
<dbReference type="Pfam" id="PF14497">
    <property type="entry name" value="GST_C_3"/>
    <property type="match status" value="1"/>
</dbReference>
<dbReference type="InterPro" id="IPR036249">
    <property type="entry name" value="Thioredoxin-like_sf"/>
</dbReference>
<feature type="domain" description="GST C-terminal" evidence="2">
    <location>
        <begin position="84"/>
        <end position="206"/>
    </location>
</feature>
<protein>
    <submittedName>
        <fullName evidence="4">Glutathione S-transferase 1</fullName>
    </submittedName>
</protein>
<dbReference type="InterPro" id="IPR050213">
    <property type="entry name" value="GST_superfamily"/>
</dbReference>
<dbReference type="InterPro" id="IPR004046">
    <property type="entry name" value="GST_C"/>
</dbReference>
<dbReference type="GeneID" id="101850904"/>
<gene>
    <name evidence="4" type="primary">LOC101850904</name>
</gene>
<dbReference type="Pfam" id="PF02798">
    <property type="entry name" value="GST_N"/>
    <property type="match status" value="1"/>
</dbReference>
<dbReference type="InterPro" id="IPR036282">
    <property type="entry name" value="Glutathione-S-Trfase_C_sf"/>
</dbReference>
<evidence type="ECO:0000259" key="2">
    <source>
        <dbReference type="PROSITE" id="PS50405"/>
    </source>
</evidence>
<dbReference type="SUPFAM" id="SSF47616">
    <property type="entry name" value="GST C-terminal domain-like"/>
    <property type="match status" value="1"/>
</dbReference>
<dbReference type="PANTHER" id="PTHR11571">
    <property type="entry name" value="GLUTATHIONE S-TRANSFERASE"/>
    <property type="match status" value="1"/>
</dbReference>
<dbReference type="SFLD" id="SFLDG00363">
    <property type="entry name" value="AMPS_(cytGST):_Alpha-__Mu-__Pi"/>
    <property type="match status" value="1"/>
</dbReference>
<proteinExistence type="predicted"/>
<dbReference type="Gene3D" id="1.20.1050.10">
    <property type="match status" value="1"/>
</dbReference>
<dbReference type="PROSITE" id="PS50405">
    <property type="entry name" value="GST_CTER"/>
    <property type="match status" value="1"/>
</dbReference>
<dbReference type="SFLD" id="SFLDG01205">
    <property type="entry name" value="AMPS.1"/>
    <property type="match status" value="1"/>
</dbReference>
<reference evidence="4" key="1">
    <citation type="submission" date="2025-08" db="UniProtKB">
        <authorList>
            <consortium name="RefSeq"/>
        </authorList>
    </citation>
    <scope>IDENTIFICATION</scope>
</reference>
<feature type="domain" description="GST N-terminal" evidence="1">
    <location>
        <begin position="4"/>
        <end position="82"/>
    </location>
</feature>
<dbReference type="InterPro" id="IPR040079">
    <property type="entry name" value="Glutathione_S-Trfase"/>
</dbReference>
<dbReference type="SFLD" id="SFLDS00019">
    <property type="entry name" value="Glutathione_Transferase_(cytos"/>
    <property type="match status" value="1"/>
</dbReference>
<dbReference type="CDD" id="cd03039">
    <property type="entry name" value="GST_N_Sigma_like"/>
    <property type="match status" value="1"/>
</dbReference>
<dbReference type="CDD" id="cd03192">
    <property type="entry name" value="GST_C_Sigma_like"/>
    <property type="match status" value="1"/>
</dbReference>
<keyword evidence="3" id="KW-1185">Reference proteome</keyword>
<dbReference type="InterPro" id="IPR010987">
    <property type="entry name" value="Glutathione-S-Trfase_C-like"/>
</dbReference>
<evidence type="ECO:0000259" key="1">
    <source>
        <dbReference type="PROSITE" id="PS50404"/>
    </source>
</evidence>
<name>A0ABM0K1Q0_APLCA</name>
<organism evidence="3 4">
    <name type="scientific">Aplysia californica</name>
    <name type="common">California sea hare</name>
    <dbReference type="NCBI Taxonomy" id="6500"/>
    <lineage>
        <taxon>Eukaryota</taxon>
        <taxon>Metazoa</taxon>
        <taxon>Spiralia</taxon>
        <taxon>Lophotrochozoa</taxon>
        <taxon>Mollusca</taxon>
        <taxon>Gastropoda</taxon>
        <taxon>Heterobranchia</taxon>
        <taxon>Euthyneura</taxon>
        <taxon>Tectipleura</taxon>
        <taxon>Aplysiida</taxon>
        <taxon>Aplysioidea</taxon>
        <taxon>Aplysiidae</taxon>
        <taxon>Aplysia</taxon>
    </lineage>
</organism>
<dbReference type="PROSITE" id="PS50404">
    <property type="entry name" value="GST_NTER"/>
    <property type="match status" value="1"/>
</dbReference>
<dbReference type="Proteomes" id="UP000694888">
    <property type="component" value="Unplaced"/>
</dbReference>
<dbReference type="PANTHER" id="PTHR11571:SF150">
    <property type="entry name" value="GLUTATHIONE S-TRANSFERASE"/>
    <property type="match status" value="1"/>
</dbReference>
<accession>A0ABM0K1Q0</accession>
<evidence type="ECO:0000313" key="3">
    <source>
        <dbReference type="Proteomes" id="UP000694888"/>
    </source>
</evidence>
<evidence type="ECO:0000313" key="4">
    <source>
        <dbReference type="RefSeq" id="XP_005106680.2"/>
    </source>
</evidence>
<dbReference type="Gene3D" id="3.40.30.10">
    <property type="entry name" value="Glutaredoxin"/>
    <property type="match status" value="1"/>
</dbReference>